<dbReference type="Gene3D" id="3.40.5.90">
    <property type="entry name" value="CDGSH iron-sulfur domain, mitoNEET-type"/>
    <property type="match status" value="2"/>
</dbReference>
<evidence type="ECO:0000256" key="1">
    <source>
        <dbReference type="ARBA" id="ARBA00004141"/>
    </source>
</evidence>
<feature type="compositionally biased region" description="Low complexity" evidence="10">
    <location>
        <begin position="1181"/>
        <end position="1208"/>
    </location>
</feature>
<feature type="region of interest" description="Disordered" evidence="10">
    <location>
        <begin position="887"/>
        <end position="1028"/>
    </location>
</feature>
<feature type="transmembrane region" description="Helical" evidence="11">
    <location>
        <begin position="272"/>
        <end position="290"/>
    </location>
</feature>
<feature type="transmembrane region" description="Helical" evidence="11">
    <location>
        <begin position="230"/>
        <end position="252"/>
    </location>
</feature>
<name>A0A507CUK8_9FUNG</name>
<gene>
    <name evidence="13" type="ORF">SeMB42_g04972</name>
</gene>
<feature type="compositionally biased region" description="Pro residues" evidence="10">
    <location>
        <begin position="1209"/>
        <end position="1227"/>
    </location>
</feature>
<evidence type="ECO:0000256" key="4">
    <source>
        <dbReference type="ARBA" id="ARBA00022723"/>
    </source>
</evidence>
<keyword evidence="14" id="KW-1185">Reference proteome</keyword>
<keyword evidence="4" id="KW-0479">Metal-binding</keyword>
<feature type="region of interest" description="Disordered" evidence="10">
    <location>
        <begin position="1140"/>
        <end position="1290"/>
    </location>
</feature>
<feature type="compositionally biased region" description="Polar residues" evidence="10">
    <location>
        <begin position="1168"/>
        <end position="1180"/>
    </location>
</feature>
<feature type="transmembrane region" description="Helical" evidence="11">
    <location>
        <begin position="342"/>
        <end position="362"/>
    </location>
</feature>
<proteinExistence type="predicted"/>
<dbReference type="STRING" id="286115.A0A507CUK8"/>
<keyword evidence="5 11" id="KW-1133">Transmembrane helix</keyword>
<reference evidence="13 14" key="1">
    <citation type="journal article" date="2019" name="Sci. Rep.">
        <title>Comparative genomics of chytrid fungi reveal insights into the obligate biotrophic and pathogenic lifestyle of Synchytrium endobioticum.</title>
        <authorList>
            <person name="van de Vossenberg B.T.L.H."/>
            <person name="Warris S."/>
            <person name="Nguyen H.D.T."/>
            <person name="van Gent-Pelzer M.P.E."/>
            <person name="Joly D.L."/>
            <person name="van de Geest H.C."/>
            <person name="Bonants P.J.M."/>
            <person name="Smith D.S."/>
            <person name="Levesque C.A."/>
            <person name="van der Lee T.A.J."/>
        </authorList>
    </citation>
    <scope>NUCLEOTIDE SEQUENCE [LARGE SCALE GENOMIC DNA]</scope>
    <source>
        <strain evidence="13 14">MB42</strain>
    </source>
</reference>
<dbReference type="PANTHER" id="PTHR23423">
    <property type="entry name" value="ORGANIC SOLUTE TRANSPORTER-RELATED"/>
    <property type="match status" value="1"/>
</dbReference>
<evidence type="ECO:0000256" key="3">
    <source>
        <dbReference type="ARBA" id="ARBA00022714"/>
    </source>
</evidence>
<feature type="compositionally biased region" description="Polar residues" evidence="10">
    <location>
        <begin position="1140"/>
        <end position="1159"/>
    </location>
</feature>
<evidence type="ECO:0000256" key="8">
    <source>
        <dbReference type="ARBA" id="ARBA00023136"/>
    </source>
</evidence>
<feature type="compositionally biased region" description="Polar residues" evidence="10">
    <location>
        <begin position="988"/>
        <end position="997"/>
    </location>
</feature>
<feature type="transmembrane region" description="Helical" evidence="11">
    <location>
        <begin position="68"/>
        <end position="91"/>
    </location>
</feature>
<feature type="transmembrane region" description="Helical" evidence="11">
    <location>
        <begin position="311"/>
        <end position="330"/>
    </location>
</feature>
<keyword evidence="2 11" id="KW-0812">Transmembrane</keyword>
<feature type="compositionally biased region" description="Polar residues" evidence="10">
    <location>
        <begin position="888"/>
        <end position="902"/>
    </location>
</feature>
<evidence type="ECO:0000313" key="14">
    <source>
        <dbReference type="Proteomes" id="UP000317494"/>
    </source>
</evidence>
<feature type="region of interest" description="Disordered" evidence="10">
    <location>
        <begin position="610"/>
        <end position="654"/>
    </location>
</feature>
<comment type="caution">
    <text evidence="13">The sequence shown here is derived from an EMBL/GenBank/DDBJ whole genome shotgun (WGS) entry which is preliminary data.</text>
</comment>
<comment type="cofactor">
    <cofactor evidence="9">
        <name>[2Fe-2S] cluster</name>
        <dbReference type="ChEBI" id="CHEBI:190135"/>
    </cofactor>
</comment>
<comment type="subcellular location">
    <subcellularLocation>
        <location evidence="1">Membrane</location>
        <topology evidence="1">Multi-pass membrane protein</topology>
    </subcellularLocation>
</comment>
<dbReference type="SMART" id="SM01417">
    <property type="entry name" value="Solute_trans_a"/>
    <property type="match status" value="1"/>
</dbReference>
<evidence type="ECO:0000256" key="6">
    <source>
        <dbReference type="ARBA" id="ARBA00023004"/>
    </source>
</evidence>
<keyword evidence="8 11" id="KW-0472">Membrane</keyword>
<dbReference type="SMART" id="SM00704">
    <property type="entry name" value="ZnF_CDGSH"/>
    <property type="match status" value="2"/>
</dbReference>
<feature type="domain" description="Iron-binding zinc finger CDGSH type" evidence="12">
    <location>
        <begin position="400"/>
        <end position="435"/>
    </location>
</feature>
<dbReference type="GO" id="GO:0016020">
    <property type="term" value="C:membrane"/>
    <property type="evidence" value="ECO:0007669"/>
    <property type="project" value="UniProtKB-SubCell"/>
</dbReference>
<keyword evidence="3" id="KW-0001">2Fe-2S</keyword>
<dbReference type="Pfam" id="PF09360">
    <property type="entry name" value="zf-CDGSH"/>
    <property type="match status" value="1"/>
</dbReference>
<sequence length="1290" mass="143471">MPRCRTRHAYTSRISLYHKSCFRVTDSASVAEESFTPRNPVRCHWIEPGLNVTQILNVLNEERHIQGWIIAGVFTMLATTLSLSLMMSHFLNYNNKKEQRQVVRILLMVPIYSIISWLSFRYYWHSVYYGLLRDVYEAFVIYSFYELVLMYLGDDWNSQELAVRKAGRKSFIFPLCFWTYNPSSSTFFMNMKIGVMQYVIIKPLVALAAAITGALGMYCPESESPRYAHVYLSAIAAASVSLAMWVLVTLFFTVEEDIKNRNPLGKFLSIKFVIFLTFWQQIVFNILVHYNVLQPTDLWTAANISRGLQNLLVTIEMFIAAIIHHWTFGISEYKTERRTNPMSAFIHAFNPLDIIFNIVVVIKKKGIYSSHHHLARKTGNMATTASTPAAHAPEFVQPKPFGVTLESGKDYYYCTCGQSKSQPFCDGSHKGSPFTPKKFTVEKNDQYWLCGCKLTNTAPFCDGTHRSEAGIKKYNEFLLKKNTELIARLESAEKLQGFLGAAAVLCLVAGFGAVLRQSHWQRNDVDSHHRCSVAWLPEALESTWCTRRTSQLSNIKASTTTPCIKHRPLTTRRPHCQYVPAQYGAHPSRPRSSSARVFLRSAFGVLRINARHPPTHHLRPRPTSSIMPADRPKRTRSRTSVLSPDPTPTPPPLEDETIAFLNITTTPYEEPAPTPHARPPVVFSQPDNPDMCALEAAEYEIDWAVLHPTESATRERKGAAAFKRSVIGLQKIVSEKLYRVMAASVQSYFKNRFELTRAQAYRFIDCAVVLDHLTGLKHPTRERLCRCLKKVCTSRQDMRSVWLKALAERQNDPERVNSSLIEVIAAELKHDREGKPGVKTELGVTGSVPRVNGALRKKSTKPASSSTATIMGIDGIDHGLLRVKDEPNTINSTAGSAPQSIQGIPDPFVNGASDEVAATEEYDDSLTSSSEEEIDTDDSDVYVPKYQLAAASRNASQSQRVGTRYGGRRTVARSSEVPNAEPSKRRGGSTNSVASSHRSGRAAKKAPSNVKKESKLPSRPDTSSKPTINMEEIVRQEGESAASILHQFGQFGFELQPRLGDAWRGGVTEWRVSTISNPPPGCIAIDDQGDIMAWEGASDAELERIMQELVNSNDADETAMLLAIDSAVSAAQEYPQITMNQQPSTTLPATDTSPYQQATAAPPAMSIPCTQPPSTMSPNWQQAVPQHQGQQQQLQQTSMAPPSKSVSAQPPPQPAQPTMLPTPPPTNAKPSPNRMMTSYPLRNDEFAMSDSNNNMPNTTGGGTSDFLFNDVFGSTFSGLSSSNNPPDQDP</sequence>
<feature type="domain" description="Iron-binding zinc finger CDGSH type" evidence="12">
    <location>
        <begin position="436"/>
        <end position="471"/>
    </location>
</feature>
<feature type="transmembrane region" description="Helical" evidence="11">
    <location>
        <begin position="195"/>
        <end position="218"/>
    </location>
</feature>
<evidence type="ECO:0000256" key="5">
    <source>
        <dbReference type="ARBA" id="ARBA00022989"/>
    </source>
</evidence>
<protein>
    <recommendedName>
        <fullName evidence="12">Iron-binding zinc finger CDGSH type domain-containing protein</fullName>
    </recommendedName>
</protein>
<evidence type="ECO:0000256" key="11">
    <source>
        <dbReference type="SAM" id="Phobius"/>
    </source>
</evidence>
<feature type="transmembrane region" description="Helical" evidence="11">
    <location>
        <begin position="103"/>
        <end position="123"/>
    </location>
</feature>
<dbReference type="InterPro" id="IPR018967">
    <property type="entry name" value="FeS-contain_CDGSH-typ"/>
</dbReference>
<organism evidence="13 14">
    <name type="scientific">Synchytrium endobioticum</name>
    <dbReference type="NCBI Taxonomy" id="286115"/>
    <lineage>
        <taxon>Eukaryota</taxon>
        <taxon>Fungi</taxon>
        <taxon>Fungi incertae sedis</taxon>
        <taxon>Chytridiomycota</taxon>
        <taxon>Chytridiomycota incertae sedis</taxon>
        <taxon>Chytridiomycetes</taxon>
        <taxon>Synchytriales</taxon>
        <taxon>Synchytriaceae</taxon>
        <taxon>Synchytrium</taxon>
    </lineage>
</organism>
<feature type="compositionally biased region" description="Low complexity" evidence="10">
    <location>
        <begin position="949"/>
        <end position="965"/>
    </location>
</feature>
<dbReference type="EMBL" id="QEAN01000219">
    <property type="protein sequence ID" value="TPX42843.1"/>
    <property type="molecule type" value="Genomic_DNA"/>
</dbReference>
<evidence type="ECO:0000256" key="9">
    <source>
        <dbReference type="ARBA" id="ARBA00034078"/>
    </source>
</evidence>
<dbReference type="InterPro" id="IPR042216">
    <property type="entry name" value="MitoNEET_CISD"/>
</dbReference>
<dbReference type="Pfam" id="PF03619">
    <property type="entry name" value="Solute_trans_a"/>
    <property type="match status" value="1"/>
</dbReference>
<dbReference type="VEuPathDB" id="FungiDB:SeMB42_g04972"/>
<evidence type="ECO:0000256" key="7">
    <source>
        <dbReference type="ARBA" id="ARBA00023014"/>
    </source>
</evidence>
<keyword evidence="7" id="KW-0411">Iron-sulfur</keyword>
<dbReference type="GO" id="GO:0046872">
    <property type="term" value="F:metal ion binding"/>
    <property type="evidence" value="ECO:0007669"/>
    <property type="project" value="UniProtKB-KW"/>
</dbReference>
<dbReference type="InterPro" id="IPR005178">
    <property type="entry name" value="Ostalpha/TMEM184C"/>
</dbReference>
<evidence type="ECO:0000256" key="10">
    <source>
        <dbReference type="SAM" id="MobiDB-lite"/>
    </source>
</evidence>
<evidence type="ECO:0000313" key="13">
    <source>
        <dbReference type="EMBL" id="TPX42843.1"/>
    </source>
</evidence>
<keyword evidence="6" id="KW-0408">Iron</keyword>
<feature type="compositionally biased region" description="Basic residues" evidence="10">
    <location>
        <begin position="610"/>
        <end position="620"/>
    </location>
</feature>
<evidence type="ECO:0000256" key="2">
    <source>
        <dbReference type="ARBA" id="ARBA00022692"/>
    </source>
</evidence>
<dbReference type="GO" id="GO:0005737">
    <property type="term" value="C:cytoplasm"/>
    <property type="evidence" value="ECO:0007669"/>
    <property type="project" value="UniProtKB-ARBA"/>
</dbReference>
<feature type="compositionally biased region" description="Polar residues" evidence="10">
    <location>
        <begin position="1272"/>
        <end position="1290"/>
    </location>
</feature>
<dbReference type="Proteomes" id="UP000317494">
    <property type="component" value="Unassembled WGS sequence"/>
</dbReference>
<accession>A0A507CUK8</accession>
<dbReference type="GO" id="GO:0051537">
    <property type="term" value="F:2 iron, 2 sulfur cluster binding"/>
    <property type="evidence" value="ECO:0007669"/>
    <property type="project" value="UniProtKB-KW"/>
</dbReference>
<feature type="compositionally biased region" description="Acidic residues" evidence="10">
    <location>
        <begin position="917"/>
        <end position="940"/>
    </location>
</feature>
<evidence type="ECO:0000259" key="12">
    <source>
        <dbReference type="SMART" id="SM00704"/>
    </source>
</evidence>